<comment type="similarity">
    <text evidence="1">Belongs to the ROK (NagC/XylR) family.</text>
</comment>
<dbReference type="InterPro" id="IPR043129">
    <property type="entry name" value="ATPase_NBD"/>
</dbReference>
<dbReference type="InterPro" id="IPR036390">
    <property type="entry name" value="WH_DNA-bd_sf"/>
</dbReference>
<dbReference type="InterPro" id="IPR000600">
    <property type="entry name" value="ROK"/>
</dbReference>
<dbReference type="Gene3D" id="3.30.420.40">
    <property type="match status" value="2"/>
</dbReference>
<organism evidence="2 3">
    <name type="scientific">Motilibacter peucedani</name>
    <dbReference type="NCBI Taxonomy" id="598650"/>
    <lineage>
        <taxon>Bacteria</taxon>
        <taxon>Bacillati</taxon>
        <taxon>Actinomycetota</taxon>
        <taxon>Actinomycetes</taxon>
        <taxon>Motilibacterales</taxon>
        <taxon>Motilibacteraceae</taxon>
        <taxon>Motilibacter</taxon>
    </lineage>
</organism>
<dbReference type="InterPro" id="IPR036388">
    <property type="entry name" value="WH-like_DNA-bd_sf"/>
</dbReference>
<dbReference type="PANTHER" id="PTHR18964">
    <property type="entry name" value="ROK (REPRESSOR, ORF, KINASE) FAMILY"/>
    <property type="match status" value="1"/>
</dbReference>
<evidence type="ECO:0000313" key="2">
    <source>
        <dbReference type="EMBL" id="RKS68535.1"/>
    </source>
</evidence>
<dbReference type="Proteomes" id="UP000281955">
    <property type="component" value="Unassembled WGS sequence"/>
</dbReference>
<dbReference type="AlphaFoldDB" id="A0A420XKU7"/>
<dbReference type="Pfam" id="PF00480">
    <property type="entry name" value="ROK"/>
    <property type="match status" value="1"/>
</dbReference>
<dbReference type="EMBL" id="RBWV01000016">
    <property type="protein sequence ID" value="RKS68535.1"/>
    <property type="molecule type" value="Genomic_DNA"/>
</dbReference>
<name>A0A420XKU7_9ACTN</name>
<keyword evidence="2" id="KW-0418">Kinase</keyword>
<keyword evidence="3" id="KW-1185">Reference proteome</keyword>
<keyword evidence="2" id="KW-0808">Transferase</keyword>
<dbReference type="InterPro" id="IPR049874">
    <property type="entry name" value="ROK_cs"/>
</dbReference>
<gene>
    <name evidence="2" type="ORF">CLV35_3663</name>
</gene>
<protein>
    <submittedName>
        <fullName evidence="2">Glucokinase-like ROK family protein</fullName>
    </submittedName>
</protein>
<dbReference type="GO" id="GO:0016301">
    <property type="term" value="F:kinase activity"/>
    <property type="evidence" value="ECO:0007669"/>
    <property type="project" value="UniProtKB-KW"/>
</dbReference>
<evidence type="ECO:0000256" key="1">
    <source>
        <dbReference type="ARBA" id="ARBA00006479"/>
    </source>
</evidence>
<evidence type="ECO:0000313" key="3">
    <source>
        <dbReference type="Proteomes" id="UP000281955"/>
    </source>
</evidence>
<sequence length="399" mass="40203">MAFGVRPRTPVQAALLRMLRDEGPVSRAALVDALGVGRARLAVEIDALGAVGLVEDSGVSVSRGGRPSPQVALRSGLRFAGVDLGATSVTVAVGDSRLEVLEVVEEPCDVREGPVPVLGRVDDLLRKVLASTGTPDLAAIGMGVPGPVSFREGVPVSPPIMPGWNRYPVRDELARRHGCAVTVDNDVNIMATGERWGGVAKGMDDFLFVKVGTGIGSAAVIGGHVYRGAAGSAGDIGHIKVADGPTCGCGNDGCLEMVFGGAALSRDATALARSGESAALAARLVGGSPAGDGVLTALDVGAAAQEGDAAAIALVKAGGRLLGGVLADLVNFMNPTLVVIAGGVARLGHPLLAEIRQTVYRQSTPLATSNLPIVLSELGDTAGVLGALVTASDELFAPA</sequence>
<comment type="caution">
    <text evidence="2">The sequence shown here is derived from an EMBL/GenBank/DDBJ whole genome shotgun (WGS) entry which is preliminary data.</text>
</comment>
<dbReference type="SUPFAM" id="SSF53067">
    <property type="entry name" value="Actin-like ATPase domain"/>
    <property type="match status" value="1"/>
</dbReference>
<dbReference type="PROSITE" id="PS01125">
    <property type="entry name" value="ROK"/>
    <property type="match status" value="1"/>
</dbReference>
<dbReference type="PANTHER" id="PTHR18964:SF173">
    <property type="entry name" value="GLUCOKINASE"/>
    <property type="match status" value="1"/>
</dbReference>
<reference evidence="2 3" key="1">
    <citation type="submission" date="2018-10" db="EMBL/GenBank/DDBJ databases">
        <title>Genomic Encyclopedia of Archaeal and Bacterial Type Strains, Phase II (KMG-II): from individual species to whole genera.</title>
        <authorList>
            <person name="Goeker M."/>
        </authorList>
    </citation>
    <scope>NUCLEOTIDE SEQUENCE [LARGE SCALE GENOMIC DNA]</scope>
    <source>
        <strain evidence="2 3">RP-AC37</strain>
    </source>
</reference>
<proteinExistence type="inferred from homology"/>
<dbReference type="Gene3D" id="1.10.10.10">
    <property type="entry name" value="Winged helix-like DNA-binding domain superfamily/Winged helix DNA-binding domain"/>
    <property type="match status" value="1"/>
</dbReference>
<dbReference type="CDD" id="cd23763">
    <property type="entry name" value="ASKHA_ATPase_ROK"/>
    <property type="match status" value="1"/>
</dbReference>
<dbReference type="InParanoid" id="A0A420XKU7"/>
<accession>A0A420XKU7</accession>
<dbReference type="SUPFAM" id="SSF46785">
    <property type="entry name" value="Winged helix' DNA-binding domain"/>
    <property type="match status" value="1"/>
</dbReference>